<evidence type="ECO:0000313" key="3">
    <source>
        <dbReference type="EMBL" id="CAG8474262.1"/>
    </source>
</evidence>
<dbReference type="GO" id="GO:0000049">
    <property type="term" value="F:tRNA binding"/>
    <property type="evidence" value="ECO:0007669"/>
    <property type="project" value="TreeGrafter"/>
</dbReference>
<dbReference type="GO" id="GO:1990112">
    <property type="term" value="C:RQC complex"/>
    <property type="evidence" value="ECO:0007669"/>
    <property type="project" value="TreeGrafter"/>
</dbReference>
<evidence type="ECO:0000256" key="1">
    <source>
        <dbReference type="SAM" id="MobiDB-lite"/>
    </source>
</evidence>
<dbReference type="Pfam" id="PF11923">
    <property type="entry name" value="NFACT-C"/>
    <property type="match status" value="1"/>
</dbReference>
<accession>A0A9N8W421</accession>
<dbReference type="AlphaFoldDB" id="A0A9N8W421"/>
<dbReference type="Proteomes" id="UP000789342">
    <property type="component" value="Unassembled WGS sequence"/>
</dbReference>
<dbReference type="EMBL" id="CAJVPV010000795">
    <property type="protein sequence ID" value="CAG8474262.1"/>
    <property type="molecule type" value="Genomic_DNA"/>
</dbReference>
<proteinExistence type="predicted"/>
<name>A0A9N8W421_9GLOM</name>
<feature type="compositionally biased region" description="Basic residues" evidence="1">
    <location>
        <begin position="134"/>
        <end position="144"/>
    </location>
</feature>
<dbReference type="OrthoDB" id="207084at2759"/>
<sequence>MVRVIKTEQNTKSSNINENDKYPVYQTQVENTQIDIDSSEKLQSPIWDKYNLHEFGDDHDEEKNNDEILEDKSKKKHMSAKERRLLKKNVQSGNGSNDILPGPFVASSSGTSVVISQEQKSSNKKQVKSTSTPRGKKGKMKKLKDKYADQDEEERSLRMELLGSSKAPQQKGKKGKKESSSLVAPKQSNDSGKDETKKKEIIRDNANDDSTHNQEGLENNNLVDDIENEEDAEEVRQLLREENIIVLEAEELENLTVLDFLTGTPLPDDILLFAVPVCAPYISLQKYKYKVKLTPGAMKKGKACKMATNFFLHDPTITPREKELIKSVPDTEMISVMIGKCKVSAPNIELSKKVARKQKTFAKRQE</sequence>
<dbReference type="GO" id="GO:0043023">
    <property type="term" value="F:ribosomal large subunit binding"/>
    <property type="evidence" value="ECO:0007669"/>
    <property type="project" value="TreeGrafter"/>
</dbReference>
<protein>
    <submittedName>
        <fullName evidence="3">7196_t:CDS:1</fullName>
    </submittedName>
</protein>
<gene>
    <name evidence="3" type="ORF">AMORRO_LOCUS2002</name>
</gene>
<keyword evidence="4" id="KW-1185">Reference proteome</keyword>
<feature type="region of interest" description="Disordered" evidence="1">
    <location>
        <begin position="54"/>
        <end position="229"/>
    </location>
</feature>
<feature type="compositionally biased region" description="Polar residues" evidence="1">
    <location>
        <begin position="106"/>
        <end position="120"/>
    </location>
</feature>
<feature type="compositionally biased region" description="Polar residues" evidence="1">
    <location>
        <begin position="213"/>
        <end position="222"/>
    </location>
</feature>
<reference evidence="3" key="1">
    <citation type="submission" date="2021-06" db="EMBL/GenBank/DDBJ databases">
        <authorList>
            <person name="Kallberg Y."/>
            <person name="Tangrot J."/>
            <person name="Rosling A."/>
        </authorList>
    </citation>
    <scope>NUCLEOTIDE SEQUENCE</scope>
    <source>
        <strain evidence="3">CL551</strain>
    </source>
</reference>
<dbReference type="GO" id="GO:1990116">
    <property type="term" value="P:ribosome-associated ubiquitin-dependent protein catabolic process"/>
    <property type="evidence" value="ECO:0007669"/>
    <property type="project" value="TreeGrafter"/>
</dbReference>
<comment type="caution">
    <text evidence="3">The sequence shown here is derived from an EMBL/GenBank/DDBJ whole genome shotgun (WGS) entry which is preliminary data.</text>
</comment>
<dbReference type="PANTHER" id="PTHR15239:SF6">
    <property type="entry name" value="RIBOSOME QUALITY CONTROL COMPLEX SUBUNIT NEMF"/>
    <property type="match status" value="1"/>
</dbReference>
<evidence type="ECO:0000313" key="4">
    <source>
        <dbReference type="Proteomes" id="UP000789342"/>
    </source>
</evidence>
<feature type="compositionally biased region" description="Basic and acidic residues" evidence="1">
    <location>
        <begin position="54"/>
        <end position="83"/>
    </location>
</feature>
<dbReference type="PANTHER" id="PTHR15239">
    <property type="entry name" value="NUCLEAR EXPORT MEDIATOR FACTOR NEMF"/>
    <property type="match status" value="1"/>
</dbReference>
<feature type="domain" description="NFACT protein C-terminal" evidence="2">
    <location>
        <begin position="253"/>
        <end position="344"/>
    </location>
</feature>
<evidence type="ECO:0000259" key="2">
    <source>
        <dbReference type="Pfam" id="PF11923"/>
    </source>
</evidence>
<dbReference type="GO" id="GO:0072344">
    <property type="term" value="P:rescue of stalled ribosome"/>
    <property type="evidence" value="ECO:0007669"/>
    <property type="project" value="TreeGrafter"/>
</dbReference>
<feature type="compositionally biased region" description="Basic and acidic residues" evidence="1">
    <location>
        <begin position="191"/>
        <end position="212"/>
    </location>
</feature>
<dbReference type="InterPro" id="IPR021846">
    <property type="entry name" value="NFACT-C"/>
</dbReference>
<organism evidence="3 4">
    <name type="scientific">Acaulospora morrowiae</name>
    <dbReference type="NCBI Taxonomy" id="94023"/>
    <lineage>
        <taxon>Eukaryota</taxon>
        <taxon>Fungi</taxon>
        <taxon>Fungi incertae sedis</taxon>
        <taxon>Mucoromycota</taxon>
        <taxon>Glomeromycotina</taxon>
        <taxon>Glomeromycetes</taxon>
        <taxon>Diversisporales</taxon>
        <taxon>Acaulosporaceae</taxon>
        <taxon>Acaulospora</taxon>
    </lineage>
</organism>
<dbReference type="InterPro" id="IPR051608">
    <property type="entry name" value="RQC_Subunit_NEMF"/>
</dbReference>